<keyword evidence="3" id="KW-1185">Reference proteome</keyword>
<evidence type="ECO:0000313" key="3">
    <source>
        <dbReference type="Proteomes" id="UP001465668"/>
    </source>
</evidence>
<accession>A0ABR2XZS1</accession>
<dbReference type="EMBL" id="JARVKM010000011">
    <property type="protein sequence ID" value="KAK9779280.1"/>
    <property type="molecule type" value="Genomic_DNA"/>
</dbReference>
<reference evidence="2 3" key="1">
    <citation type="submission" date="2024-02" db="EMBL/GenBank/DDBJ databases">
        <title>First draft genome assembly of two strains of Seiridium cardinale.</title>
        <authorList>
            <person name="Emiliani G."/>
            <person name="Scali E."/>
        </authorList>
    </citation>
    <scope>NUCLEOTIDE SEQUENCE [LARGE SCALE GENOMIC DNA]</scope>
    <source>
        <strain evidence="2 3">BM-138-000479</strain>
    </source>
</reference>
<evidence type="ECO:0000313" key="2">
    <source>
        <dbReference type="EMBL" id="KAK9779280.1"/>
    </source>
</evidence>
<protein>
    <submittedName>
        <fullName evidence="2">Uncharacterized protein</fullName>
    </submittedName>
</protein>
<name>A0ABR2XZS1_9PEZI</name>
<sequence>MVGQLTEKELMARRRRKYLRTKHPTGCTDEDRAKAVNHAIYQGTKQPQWLIDATKTYASTSIEPLLKRGTTYSDQPAPRNNKRQRTNDETTSSSIDNAEVDDDDRGINPSTFRPNMAGMRLVATARHITDSPVSAQRSNKRRRALTVADTYLRNTSLESCQQPTPPGTRAASLEGVADEQHGTADLVAQLEAELSDRLDFLGSARGLESPALSKASFVDDEEVEKDVQLV</sequence>
<organism evidence="2 3">
    <name type="scientific">Seiridium cardinale</name>
    <dbReference type="NCBI Taxonomy" id="138064"/>
    <lineage>
        <taxon>Eukaryota</taxon>
        <taxon>Fungi</taxon>
        <taxon>Dikarya</taxon>
        <taxon>Ascomycota</taxon>
        <taxon>Pezizomycotina</taxon>
        <taxon>Sordariomycetes</taxon>
        <taxon>Xylariomycetidae</taxon>
        <taxon>Amphisphaeriales</taxon>
        <taxon>Sporocadaceae</taxon>
        <taxon>Seiridium</taxon>
    </lineage>
</organism>
<gene>
    <name evidence="2" type="ORF">SCAR479_03762</name>
</gene>
<comment type="caution">
    <text evidence="2">The sequence shown here is derived from an EMBL/GenBank/DDBJ whole genome shotgun (WGS) entry which is preliminary data.</text>
</comment>
<dbReference type="Proteomes" id="UP001465668">
    <property type="component" value="Unassembled WGS sequence"/>
</dbReference>
<feature type="region of interest" description="Disordered" evidence="1">
    <location>
        <begin position="67"/>
        <end position="115"/>
    </location>
</feature>
<evidence type="ECO:0000256" key="1">
    <source>
        <dbReference type="SAM" id="MobiDB-lite"/>
    </source>
</evidence>
<proteinExistence type="predicted"/>